<comment type="caution">
    <text evidence="12">The sequence shown here is derived from an EMBL/GenBank/DDBJ whole genome shotgun (WGS) entry which is preliminary data.</text>
</comment>
<keyword evidence="13" id="KW-1185">Reference proteome</keyword>
<feature type="domain" description="Aminoacyl-tRNA synthetase class Ia" evidence="9">
    <location>
        <begin position="8"/>
        <end position="77"/>
    </location>
</feature>
<evidence type="ECO:0000256" key="3">
    <source>
        <dbReference type="ARBA" id="ARBA00022598"/>
    </source>
</evidence>
<proteinExistence type="inferred from homology"/>
<dbReference type="SUPFAM" id="SSF47323">
    <property type="entry name" value="Anticodon-binding domain of a subclass of class I aminoacyl-tRNA synthetases"/>
    <property type="match status" value="1"/>
</dbReference>
<evidence type="ECO:0000256" key="6">
    <source>
        <dbReference type="ARBA" id="ARBA00022917"/>
    </source>
</evidence>
<dbReference type="InterPro" id="IPR041872">
    <property type="entry name" value="Anticodon_Met"/>
</dbReference>
<dbReference type="InterPro" id="IPR023458">
    <property type="entry name" value="Met-tRNA_ligase_1"/>
</dbReference>
<dbReference type="GO" id="GO:0006431">
    <property type="term" value="P:methionyl-tRNA aminoacylation"/>
    <property type="evidence" value="ECO:0007669"/>
    <property type="project" value="InterPro"/>
</dbReference>
<keyword evidence="4 8" id="KW-0547">Nucleotide-binding</keyword>
<dbReference type="EC" id="6.1.1.10" evidence="2"/>
<dbReference type="Pfam" id="PF00133">
    <property type="entry name" value="tRNA-synt_1"/>
    <property type="match status" value="1"/>
</dbReference>
<keyword evidence="7 8" id="KW-0030">Aminoacyl-tRNA synthetase</keyword>
<dbReference type="InterPro" id="IPR033911">
    <property type="entry name" value="MetRS_core"/>
</dbReference>
<evidence type="ECO:0000313" key="12">
    <source>
        <dbReference type="EMBL" id="MPQ42213.1"/>
    </source>
</evidence>
<dbReference type="CDD" id="cd00814">
    <property type="entry name" value="MetRS_core"/>
    <property type="match status" value="1"/>
</dbReference>
<dbReference type="RefSeq" id="WP_327443332.1">
    <property type="nucleotide sequence ID" value="NZ_WHJC01000001.1"/>
</dbReference>
<evidence type="ECO:0000313" key="13">
    <source>
        <dbReference type="Proteomes" id="UP000430345"/>
    </source>
</evidence>
<accession>A0A6I1MHJ1</accession>
<dbReference type="PRINTS" id="PR01041">
    <property type="entry name" value="TRNASYNTHMET"/>
</dbReference>
<gene>
    <name evidence="12" type="ORF">GBZ86_00340</name>
</gene>
<keyword evidence="5 8" id="KW-0067">ATP-binding</keyword>
<sequence length="514" mass="60330">MKVIVGNAWPYANGSLHIGRVCSWLPGDLLARYHRAKGDDVIFLSGSDCHGAQVLSKAKDLGKTPKEISDIYHREFIRCFNKLEFSFDIFNRTDSQNHIETVKKFILNLCSNEHIYEKEIEQYFCDNCLKYVEVDNLTNNKCKFCGTLTSIKKSKHLFLKISKFEKNIKNMINKQEGWRENAIKITNRYLDGGLRDRVVTGDIEWGIEVPIDGFDDKKIYVWIEALMGYLTTSMQYANQKNKNFEEYWNTKNSRVYLIHGKENIPFHSIVFPSILYGLGINNFNIRILSSEYLNLEGKTFSTNKNWAIWMPYMLDRYPVDSIRYYMIRRGPEKKDSDFTWKDFVNINNNELVGVLGNFINRTLIFVKKNFDGILEKRTLNKAWKIEIIKAYDFVGKCFENGEFKEALKYILNLIEKTNCFFDNKKPWQLLNSDIEEAKDVVYVCSQVVITLSQLLNPIIPNACEQIRDFFNINEVIWGFNEVKFIKIKNLSTIFNRIERRVALEEVKKLKLKKI</sequence>
<dbReference type="InterPro" id="IPR002300">
    <property type="entry name" value="aa-tRNA-synth_Ia"/>
</dbReference>
<dbReference type="PANTHER" id="PTHR45765">
    <property type="entry name" value="METHIONINE--TRNA LIGASE"/>
    <property type="match status" value="1"/>
</dbReference>
<dbReference type="GO" id="GO:0005829">
    <property type="term" value="C:cytosol"/>
    <property type="evidence" value="ECO:0007669"/>
    <property type="project" value="TreeGrafter"/>
</dbReference>
<dbReference type="PANTHER" id="PTHR45765:SF1">
    <property type="entry name" value="METHIONINE--TRNA LIGASE, CYTOPLASMIC"/>
    <property type="match status" value="1"/>
</dbReference>
<dbReference type="InterPro" id="IPR014729">
    <property type="entry name" value="Rossmann-like_a/b/a_fold"/>
</dbReference>
<dbReference type="InterPro" id="IPR015413">
    <property type="entry name" value="Methionyl/Leucyl_tRNA_Synth"/>
</dbReference>
<evidence type="ECO:0000256" key="5">
    <source>
        <dbReference type="ARBA" id="ARBA00022840"/>
    </source>
</evidence>
<evidence type="ECO:0000256" key="7">
    <source>
        <dbReference type="ARBA" id="ARBA00023146"/>
    </source>
</evidence>
<dbReference type="EMBL" id="WHJC01000001">
    <property type="protein sequence ID" value="MPQ42213.1"/>
    <property type="molecule type" value="Genomic_DNA"/>
</dbReference>
<dbReference type="InterPro" id="IPR009080">
    <property type="entry name" value="tRNAsynth_Ia_anticodon-bd"/>
</dbReference>
<dbReference type="Proteomes" id="UP000430345">
    <property type="component" value="Unassembled WGS sequence"/>
</dbReference>
<keyword evidence="6 8" id="KW-0648">Protein biosynthesis</keyword>
<evidence type="ECO:0000256" key="8">
    <source>
        <dbReference type="RuleBase" id="RU363039"/>
    </source>
</evidence>
<dbReference type="Gene3D" id="1.10.730.10">
    <property type="entry name" value="Isoleucyl-tRNA Synthetase, Domain 1"/>
    <property type="match status" value="1"/>
</dbReference>
<dbReference type="GO" id="GO:0004825">
    <property type="term" value="F:methionine-tRNA ligase activity"/>
    <property type="evidence" value="ECO:0007669"/>
    <property type="project" value="UniProtKB-EC"/>
</dbReference>
<keyword evidence="3 8" id="KW-0436">Ligase</keyword>
<dbReference type="Pfam" id="PF09334">
    <property type="entry name" value="tRNA-synt_1g"/>
    <property type="match status" value="1"/>
</dbReference>
<dbReference type="GO" id="GO:0005524">
    <property type="term" value="F:ATP binding"/>
    <property type="evidence" value="ECO:0007669"/>
    <property type="project" value="UniProtKB-KW"/>
</dbReference>
<dbReference type="Gene3D" id="3.40.50.620">
    <property type="entry name" value="HUPs"/>
    <property type="match status" value="1"/>
</dbReference>
<name>A0A6I1MHJ1_9CLOT</name>
<dbReference type="AlphaFoldDB" id="A0A6I1MHJ1"/>
<evidence type="ECO:0000259" key="9">
    <source>
        <dbReference type="Pfam" id="PF00133"/>
    </source>
</evidence>
<evidence type="ECO:0000256" key="1">
    <source>
        <dbReference type="ARBA" id="ARBA00008258"/>
    </source>
</evidence>
<feature type="domain" description="Methionyl-tRNA synthetase anticodon-binding" evidence="11">
    <location>
        <begin position="396"/>
        <end position="482"/>
    </location>
</feature>
<feature type="domain" description="Methionyl/Leucyl tRNA synthetase" evidence="10">
    <location>
        <begin position="125"/>
        <end position="363"/>
    </location>
</feature>
<reference evidence="12 13" key="1">
    <citation type="submission" date="2019-10" db="EMBL/GenBank/DDBJ databases">
        <title>The Genome Sequence of Clostridium tarantellae Isolated from Fish Brain.</title>
        <authorList>
            <person name="Bano L."/>
            <person name="Kiel M."/>
            <person name="Sales G."/>
            <person name="Doxey A.C."/>
            <person name="Mansfield M.J."/>
            <person name="Schiavone M."/>
            <person name="Rossetto O."/>
            <person name="Pirazzini M."/>
            <person name="Dobrindt U."/>
            <person name="Montecucco C."/>
        </authorList>
    </citation>
    <scope>NUCLEOTIDE SEQUENCE [LARGE SCALE GENOMIC DNA]</scope>
    <source>
        <strain evidence="12 13">DSM 3997</strain>
    </source>
</reference>
<evidence type="ECO:0000256" key="4">
    <source>
        <dbReference type="ARBA" id="ARBA00022741"/>
    </source>
</evidence>
<dbReference type="SUPFAM" id="SSF52374">
    <property type="entry name" value="Nucleotidylyl transferase"/>
    <property type="match status" value="1"/>
</dbReference>
<protein>
    <recommendedName>
        <fullName evidence="2">methionine--tRNA ligase</fullName>
        <ecNumber evidence="2">6.1.1.10</ecNumber>
    </recommendedName>
</protein>
<evidence type="ECO:0000256" key="2">
    <source>
        <dbReference type="ARBA" id="ARBA00012838"/>
    </source>
</evidence>
<comment type="similarity">
    <text evidence="1">Belongs to the class-I aminoacyl-tRNA synthetase family. MetG type 1 subfamily.</text>
</comment>
<dbReference type="Pfam" id="PF19303">
    <property type="entry name" value="Anticodon_3"/>
    <property type="match status" value="1"/>
</dbReference>
<dbReference type="CDD" id="cd07957">
    <property type="entry name" value="Anticodon_Ia_Met"/>
    <property type="match status" value="1"/>
</dbReference>
<organism evidence="12 13">
    <name type="scientific">Clostridium tarantellae</name>
    <dbReference type="NCBI Taxonomy" id="39493"/>
    <lineage>
        <taxon>Bacteria</taxon>
        <taxon>Bacillati</taxon>
        <taxon>Bacillota</taxon>
        <taxon>Clostridia</taxon>
        <taxon>Eubacteriales</taxon>
        <taxon>Clostridiaceae</taxon>
        <taxon>Clostridium</taxon>
    </lineage>
</organism>
<evidence type="ECO:0000259" key="10">
    <source>
        <dbReference type="Pfam" id="PF09334"/>
    </source>
</evidence>
<evidence type="ECO:0000259" key="11">
    <source>
        <dbReference type="Pfam" id="PF19303"/>
    </source>
</evidence>